<feature type="transmembrane region" description="Helical" evidence="1">
    <location>
        <begin position="121"/>
        <end position="146"/>
    </location>
</feature>
<feature type="transmembrane region" description="Helical" evidence="1">
    <location>
        <begin position="64"/>
        <end position="82"/>
    </location>
</feature>
<dbReference type="AlphaFoldDB" id="A0A1G9FSK8"/>
<organism evidence="2 3">
    <name type="scientific">Maridesulfovibrio ferrireducens</name>
    <dbReference type="NCBI Taxonomy" id="246191"/>
    <lineage>
        <taxon>Bacteria</taxon>
        <taxon>Pseudomonadati</taxon>
        <taxon>Thermodesulfobacteriota</taxon>
        <taxon>Desulfovibrionia</taxon>
        <taxon>Desulfovibrionales</taxon>
        <taxon>Desulfovibrionaceae</taxon>
        <taxon>Maridesulfovibrio</taxon>
    </lineage>
</organism>
<keyword evidence="1" id="KW-0812">Transmembrane</keyword>
<reference evidence="3" key="1">
    <citation type="submission" date="2016-10" db="EMBL/GenBank/DDBJ databases">
        <authorList>
            <person name="Varghese N."/>
            <person name="Submissions S."/>
        </authorList>
    </citation>
    <scope>NUCLEOTIDE SEQUENCE [LARGE SCALE GENOMIC DNA]</scope>
    <source>
        <strain evidence="3">DSM 16995</strain>
    </source>
</reference>
<evidence type="ECO:0000256" key="1">
    <source>
        <dbReference type="SAM" id="Phobius"/>
    </source>
</evidence>
<evidence type="ECO:0000313" key="3">
    <source>
        <dbReference type="Proteomes" id="UP000199053"/>
    </source>
</evidence>
<feature type="transmembrane region" description="Helical" evidence="1">
    <location>
        <begin position="36"/>
        <end position="57"/>
    </location>
</feature>
<dbReference type="OrthoDB" id="6443879at2"/>
<dbReference type="STRING" id="246191.SAMN05660337_1675"/>
<keyword evidence="1" id="KW-1133">Transmembrane helix</keyword>
<dbReference type="Proteomes" id="UP000199053">
    <property type="component" value="Unassembled WGS sequence"/>
</dbReference>
<keyword evidence="1" id="KW-0472">Membrane</keyword>
<protein>
    <recommendedName>
        <fullName evidence="4">DUF340 domain-containing protein</fullName>
    </recommendedName>
</protein>
<dbReference type="RefSeq" id="WP_092160015.1">
    <property type="nucleotide sequence ID" value="NZ_FNGA01000002.1"/>
</dbReference>
<proteinExistence type="predicted"/>
<feature type="transmembrane region" description="Helical" evidence="1">
    <location>
        <begin position="88"/>
        <end position="109"/>
    </location>
</feature>
<accession>A0A1G9FSK8</accession>
<name>A0A1G9FSK8_9BACT</name>
<evidence type="ECO:0008006" key="4">
    <source>
        <dbReference type="Google" id="ProtNLM"/>
    </source>
</evidence>
<dbReference type="EMBL" id="FNGA01000002">
    <property type="protein sequence ID" value="SDK91103.1"/>
    <property type="molecule type" value="Genomic_DNA"/>
</dbReference>
<feature type="transmembrane region" description="Helical" evidence="1">
    <location>
        <begin position="7"/>
        <end position="24"/>
    </location>
</feature>
<gene>
    <name evidence="2" type="ORF">SAMN05660337_1675</name>
</gene>
<sequence>MTKQQTLFESFLVLLIVSAMTLVGNHAGFNNNIIDALPGMGILLLLCISGVATNMFLLKKIPSVLFVITYGVIITLPTFPYSAVTNAYVAKVHFLALTTPILAYAGVAIGKDLAAFKKSGWRIVVVSLFVMVSTYIGSAAIAQAVLKYMGDI</sequence>
<keyword evidence="3" id="KW-1185">Reference proteome</keyword>
<evidence type="ECO:0000313" key="2">
    <source>
        <dbReference type="EMBL" id="SDK91103.1"/>
    </source>
</evidence>